<dbReference type="InterPro" id="IPR036849">
    <property type="entry name" value="Enolase-like_C_sf"/>
</dbReference>
<dbReference type="EMBL" id="BMHC01000003">
    <property type="protein sequence ID" value="GGI23652.1"/>
    <property type="molecule type" value="Genomic_DNA"/>
</dbReference>
<dbReference type="Gene3D" id="3.30.390.10">
    <property type="entry name" value="Enolase-like, N-terminal domain"/>
    <property type="match status" value="1"/>
</dbReference>
<dbReference type="InterPro" id="IPR013342">
    <property type="entry name" value="Mandelate_racemase_C"/>
</dbReference>
<comment type="cofactor">
    <cofactor evidence="1">
        <name>Mg(2+)</name>
        <dbReference type="ChEBI" id="CHEBI:18420"/>
    </cofactor>
</comment>
<dbReference type="Pfam" id="PF02746">
    <property type="entry name" value="MR_MLE_N"/>
    <property type="match status" value="1"/>
</dbReference>
<dbReference type="SUPFAM" id="SSF51604">
    <property type="entry name" value="Enolase C-terminal domain-like"/>
    <property type="match status" value="1"/>
</dbReference>
<keyword evidence="7" id="KW-1185">Reference proteome</keyword>
<dbReference type="CDD" id="cd03316">
    <property type="entry name" value="MR_like"/>
    <property type="match status" value="1"/>
</dbReference>
<dbReference type="PROSITE" id="PS00909">
    <property type="entry name" value="MR_MLE_2"/>
    <property type="match status" value="1"/>
</dbReference>
<accession>A0A410V5U6</accession>
<reference evidence="6 7" key="2">
    <citation type="submission" date="2018-06" db="EMBL/GenBank/DDBJ databases">
        <title>Comparative genomics of rhizobia nodulating Arachis hypogaea in China.</title>
        <authorList>
            <person name="Li Y."/>
        </authorList>
    </citation>
    <scope>NUCLEOTIDE SEQUENCE [LARGE SCALE GENOMIC DNA]</scope>
    <source>
        <strain evidence="6 7">CCBAU 51658</strain>
    </source>
</reference>
<dbReference type="InterPro" id="IPR029017">
    <property type="entry name" value="Enolase-like_N"/>
</dbReference>
<dbReference type="GO" id="GO:0016836">
    <property type="term" value="F:hydro-lyase activity"/>
    <property type="evidence" value="ECO:0007669"/>
    <property type="project" value="TreeGrafter"/>
</dbReference>
<dbReference type="OrthoDB" id="9802699at2"/>
<dbReference type="SUPFAM" id="SSF54826">
    <property type="entry name" value="Enolase N-terminal domain-like"/>
    <property type="match status" value="1"/>
</dbReference>
<evidence type="ECO:0000313" key="8">
    <source>
        <dbReference type="Proteomes" id="UP000625079"/>
    </source>
</evidence>
<dbReference type="InterPro" id="IPR029065">
    <property type="entry name" value="Enolase_C-like"/>
</dbReference>
<dbReference type="InterPro" id="IPR013341">
    <property type="entry name" value="Mandelate_racemase_N_dom"/>
</dbReference>
<dbReference type="SMART" id="SM00922">
    <property type="entry name" value="MR_MLE"/>
    <property type="match status" value="1"/>
</dbReference>
<dbReference type="RefSeq" id="WP_128965708.1">
    <property type="nucleotide sequence ID" value="NZ_BMHC01000003.1"/>
</dbReference>
<proteinExistence type="predicted"/>
<dbReference type="Pfam" id="PF13378">
    <property type="entry name" value="MR_MLE_C"/>
    <property type="match status" value="1"/>
</dbReference>
<gene>
    <name evidence="5" type="ORF">GCM10010987_25470</name>
    <name evidence="6" type="ORF">XH86_16280</name>
</gene>
<dbReference type="SFLD" id="SFLDS00001">
    <property type="entry name" value="Enolase"/>
    <property type="match status" value="1"/>
</dbReference>
<dbReference type="PROSITE" id="PS00908">
    <property type="entry name" value="MR_MLE_1"/>
    <property type="match status" value="1"/>
</dbReference>
<evidence type="ECO:0000313" key="5">
    <source>
        <dbReference type="EMBL" id="GGI23652.1"/>
    </source>
</evidence>
<dbReference type="Proteomes" id="UP000593880">
    <property type="component" value="Chromosome"/>
</dbReference>
<organism evidence="5 8">
    <name type="scientific">Bradyrhizobium guangdongense</name>
    <dbReference type="NCBI Taxonomy" id="1325090"/>
    <lineage>
        <taxon>Bacteria</taxon>
        <taxon>Pseudomonadati</taxon>
        <taxon>Pseudomonadota</taxon>
        <taxon>Alphaproteobacteria</taxon>
        <taxon>Hyphomicrobiales</taxon>
        <taxon>Nitrobacteraceae</taxon>
        <taxon>Bradyrhizobium</taxon>
    </lineage>
</organism>
<evidence type="ECO:0000313" key="6">
    <source>
        <dbReference type="EMBL" id="QOZ60111.1"/>
    </source>
</evidence>
<evidence type="ECO:0000313" key="7">
    <source>
        <dbReference type="Proteomes" id="UP000593880"/>
    </source>
</evidence>
<dbReference type="GO" id="GO:0009063">
    <property type="term" value="P:amino acid catabolic process"/>
    <property type="evidence" value="ECO:0007669"/>
    <property type="project" value="InterPro"/>
</dbReference>
<feature type="domain" description="Mandelate racemase/muconate lactonizing enzyme C-terminal" evidence="4">
    <location>
        <begin position="148"/>
        <end position="239"/>
    </location>
</feature>
<dbReference type="InterPro" id="IPR018110">
    <property type="entry name" value="Mandel_Rmase/mucon_lact_enz_CS"/>
</dbReference>
<dbReference type="PANTHER" id="PTHR13794">
    <property type="entry name" value="ENOLASE SUPERFAMILY, MANDELATE RACEMASE"/>
    <property type="match status" value="1"/>
</dbReference>
<dbReference type="Gene3D" id="3.20.20.120">
    <property type="entry name" value="Enolase-like C-terminal domain"/>
    <property type="match status" value="1"/>
</dbReference>
<reference evidence="5" key="3">
    <citation type="submission" date="2022-12" db="EMBL/GenBank/DDBJ databases">
        <authorList>
            <person name="Sun Q."/>
            <person name="Zhou Y."/>
        </authorList>
    </citation>
    <scope>NUCLEOTIDE SEQUENCE</scope>
    <source>
        <strain evidence="5">CGMCC 1.15034</strain>
    </source>
</reference>
<dbReference type="Proteomes" id="UP000625079">
    <property type="component" value="Unassembled WGS sequence"/>
</dbReference>
<keyword evidence="3" id="KW-0460">Magnesium</keyword>
<evidence type="ECO:0000256" key="3">
    <source>
        <dbReference type="ARBA" id="ARBA00022842"/>
    </source>
</evidence>
<dbReference type="GO" id="GO:0000287">
    <property type="term" value="F:magnesium ion binding"/>
    <property type="evidence" value="ECO:0007669"/>
    <property type="project" value="TreeGrafter"/>
</dbReference>
<sequence>MIITGIESIPLRIPFKPGTRTASSAWGDGNLPAADSLLVKVTTDHGLVGWGEAFGFRAVASAKLAVDQLIAPLCLGQDARRTEPLMLDIQKKLHVFGRGGALAFALSAVDIALWDLAGKAGSAPLSRLLGGGAEELDCYASLVRYSDPALVSAAVRQAIDAGFRALKLHEIELPAIRAAREEAGADIELMLDVNCPWTLHEARQKAEEFKTIDLKWLEEPVWPPENFDGLAAVRASGIPTAAGENVYTLMDFERLLAAKAVDFVQPSPAKMGGLSELRKIFPLAAVHNIPVMLHSFYDGPGLLAAIHATAALGTPDSMIEWRWFDLEATIYGDALRTKEGRIAVPQGPGLGLDPDPDVIKAYRWK</sequence>
<dbReference type="EMBL" id="CP030057">
    <property type="protein sequence ID" value="QOZ60111.1"/>
    <property type="molecule type" value="Genomic_DNA"/>
</dbReference>
<protein>
    <submittedName>
        <fullName evidence="5">Enolase</fullName>
    </submittedName>
    <submittedName>
        <fullName evidence="6">Mandelate racemase/muconate lactonizing enzyme family protein</fullName>
    </submittedName>
</protein>
<evidence type="ECO:0000256" key="1">
    <source>
        <dbReference type="ARBA" id="ARBA00001946"/>
    </source>
</evidence>
<evidence type="ECO:0000259" key="4">
    <source>
        <dbReference type="SMART" id="SM00922"/>
    </source>
</evidence>
<reference evidence="5" key="1">
    <citation type="journal article" date="2014" name="Int. J. Syst. Evol. Microbiol.">
        <title>Complete genome sequence of Corynebacterium casei LMG S-19264T (=DSM 44701T), isolated from a smear-ripened cheese.</title>
        <authorList>
            <consortium name="US DOE Joint Genome Institute (JGI-PGF)"/>
            <person name="Walter F."/>
            <person name="Albersmeier A."/>
            <person name="Kalinowski J."/>
            <person name="Ruckert C."/>
        </authorList>
    </citation>
    <scope>NUCLEOTIDE SEQUENCE</scope>
    <source>
        <strain evidence="5">CGMCC 1.15034</strain>
    </source>
</reference>
<dbReference type="GO" id="GO:0016052">
    <property type="term" value="P:carbohydrate catabolic process"/>
    <property type="evidence" value="ECO:0007669"/>
    <property type="project" value="TreeGrafter"/>
</dbReference>
<dbReference type="PANTHER" id="PTHR13794:SF58">
    <property type="entry name" value="MITOCHONDRIAL ENOLASE SUPERFAMILY MEMBER 1"/>
    <property type="match status" value="1"/>
</dbReference>
<dbReference type="AlphaFoldDB" id="A0A410V5U6"/>
<name>A0A410V5U6_9BRAD</name>
<keyword evidence="2" id="KW-0479">Metal-binding</keyword>
<evidence type="ECO:0000256" key="2">
    <source>
        <dbReference type="ARBA" id="ARBA00022723"/>
    </source>
</evidence>
<dbReference type="InterPro" id="IPR046945">
    <property type="entry name" value="RHMD-like"/>
</dbReference>